<keyword evidence="3" id="KW-1185">Reference proteome</keyword>
<proteinExistence type="inferred from homology"/>
<dbReference type="InterPro" id="IPR019405">
    <property type="entry name" value="Lactonase_7-beta_prop"/>
</dbReference>
<comment type="caution">
    <text evidence="2">The sequence shown here is derived from an EMBL/GenBank/DDBJ whole genome shotgun (WGS) entry which is preliminary data.</text>
</comment>
<dbReference type="InterPro" id="IPR015943">
    <property type="entry name" value="WD40/YVTN_repeat-like_dom_sf"/>
</dbReference>
<dbReference type="Pfam" id="PF10282">
    <property type="entry name" value="Lactonase"/>
    <property type="match status" value="1"/>
</dbReference>
<dbReference type="OrthoDB" id="9972196at2759"/>
<feature type="non-terminal residue" evidence="2">
    <location>
        <position position="1"/>
    </location>
</feature>
<dbReference type="GO" id="GO:0017057">
    <property type="term" value="F:6-phosphogluconolactonase activity"/>
    <property type="evidence" value="ECO:0007669"/>
    <property type="project" value="TreeGrafter"/>
</dbReference>
<reference evidence="2 3" key="1">
    <citation type="journal article" date="2018" name="IMA Fungus">
        <title>IMA Genome-F 10: Nine draft genome sequences of Claviceps purpurea s.lat., including C. arundinis, C. humidiphila, and C. cf. spartinae, pseudomolecules for the pitch canker pathogen Fusarium circinatum, draft genome of Davidsoniella eucalypti, Grosmannia galeiformis, Quambalaria eucalypti, and Teratosphaeria destructans.</title>
        <authorList>
            <person name="Wingfield B.D."/>
            <person name="Liu M."/>
            <person name="Nguyen H.D."/>
            <person name="Lane F.A."/>
            <person name="Morgan S.W."/>
            <person name="De Vos L."/>
            <person name="Wilken P.M."/>
            <person name="Duong T.A."/>
            <person name="Aylward J."/>
            <person name="Coetzee M.P."/>
            <person name="Dadej K."/>
            <person name="De Beer Z.W."/>
            <person name="Findlay W."/>
            <person name="Havenga M."/>
            <person name="Kolarik M."/>
            <person name="Menzies J.G."/>
            <person name="Naidoo K."/>
            <person name="Pochopski O."/>
            <person name="Shoukouhi P."/>
            <person name="Santana Q.C."/>
            <person name="Seifert K.A."/>
            <person name="Soal N."/>
            <person name="Steenkamp E.T."/>
            <person name="Tatham C.T."/>
            <person name="van der Nest M.A."/>
            <person name="Wingfield M.J."/>
        </authorList>
    </citation>
    <scope>NUCLEOTIDE SEQUENCE [LARGE SCALE GENOMIC DNA]</scope>
    <source>
        <strain evidence="2">CMW44962</strain>
    </source>
</reference>
<sequence>SLQAAPGSGPRHGAFWNPSSVVSEDGTTFFYLVAELSSTVTGYAVRYLPYHGGLRFMKVTESTTYGPLDLPEGNAPAEVQVTPDNRFLIISNRNNTSFSLPTSTNGTLEPSDSLSTFALQTDGTLAFHQLWPSGGRYPRHFSTNAAGDLVAVANQYSQDVVVLRRDTATGLIGEPVARATVGGNTTCVVFDEQEAFSGLGA</sequence>
<comment type="similarity">
    <text evidence="1">Belongs to the cycloisomerase 2 family.</text>
</comment>
<reference evidence="2 3" key="2">
    <citation type="journal article" date="2021" name="Curr. Genet.">
        <title>Genetic response to nitrogen starvation in the aggressive Eucalyptus foliar pathogen Teratosphaeria destructans.</title>
        <authorList>
            <person name="Havenga M."/>
            <person name="Wingfield B.D."/>
            <person name="Wingfield M.J."/>
            <person name="Dreyer L.L."/>
            <person name="Roets F."/>
            <person name="Aylward J."/>
        </authorList>
    </citation>
    <scope>NUCLEOTIDE SEQUENCE [LARGE SCALE GENOMIC DNA]</scope>
    <source>
        <strain evidence="2">CMW44962</strain>
    </source>
</reference>
<dbReference type="Gene3D" id="2.130.10.10">
    <property type="entry name" value="YVTN repeat-like/Quinoprotein amine dehydrogenase"/>
    <property type="match status" value="1"/>
</dbReference>
<protein>
    <submittedName>
        <fullName evidence="2">Lactonase, 7-bladed beta-propeller</fullName>
    </submittedName>
</protein>
<dbReference type="InterPro" id="IPR050282">
    <property type="entry name" value="Cycloisomerase_2"/>
</dbReference>
<name>A0A9W7SU40_9PEZI</name>
<evidence type="ECO:0000313" key="3">
    <source>
        <dbReference type="Proteomes" id="UP001138500"/>
    </source>
</evidence>
<organism evidence="2 3">
    <name type="scientific">Teratosphaeria destructans</name>
    <dbReference type="NCBI Taxonomy" id="418781"/>
    <lineage>
        <taxon>Eukaryota</taxon>
        <taxon>Fungi</taxon>
        <taxon>Dikarya</taxon>
        <taxon>Ascomycota</taxon>
        <taxon>Pezizomycotina</taxon>
        <taxon>Dothideomycetes</taxon>
        <taxon>Dothideomycetidae</taxon>
        <taxon>Mycosphaerellales</taxon>
        <taxon>Teratosphaeriaceae</taxon>
        <taxon>Teratosphaeria</taxon>
    </lineage>
</organism>
<evidence type="ECO:0000256" key="1">
    <source>
        <dbReference type="ARBA" id="ARBA00005564"/>
    </source>
</evidence>
<dbReference type="EMBL" id="RIBY02001446">
    <property type="protein sequence ID" value="KAH9828840.1"/>
    <property type="molecule type" value="Genomic_DNA"/>
</dbReference>
<gene>
    <name evidence="2" type="ORF">Tdes44962_MAKER09209</name>
</gene>
<dbReference type="PANTHER" id="PTHR30344">
    <property type="entry name" value="6-PHOSPHOGLUCONOLACTONASE-RELATED"/>
    <property type="match status" value="1"/>
</dbReference>
<dbReference type="InterPro" id="IPR011045">
    <property type="entry name" value="N2O_reductase_N"/>
</dbReference>
<dbReference type="PANTHER" id="PTHR30344:SF1">
    <property type="entry name" value="6-PHOSPHOGLUCONOLACTONASE"/>
    <property type="match status" value="1"/>
</dbReference>
<dbReference type="Proteomes" id="UP001138500">
    <property type="component" value="Unassembled WGS sequence"/>
</dbReference>
<dbReference type="SUPFAM" id="SSF50974">
    <property type="entry name" value="Nitrous oxide reductase, N-terminal domain"/>
    <property type="match status" value="1"/>
</dbReference>
<accession>A0A9W7SU40</accession>
<evidence type="ECO:0000313" key="2">
    <source>
        <dbReference type="EMBL" id="KAH9828840.1"/>
    </source>
</evidence>
<dbReference type="AlphaFoldDB" id="A0A9W7SU40"/>